<dbReference type="PANTHER" id="PTHR24186:SF50">
    <property type="entry name" value="ANKYRIN REPEAT-CONTAINING PROTEIN ITN1-LIKE ISOFORM X1"/>
    <property type="match status" value="1"/>
</dbReference>
<keyword evidence="5 7" id="KW-0040">ANK repeat</keyword>
<feature type="compositionally biased region" description="Basic and acidic residues" evidence="8">
    <location>
        <begin position="481"/>
        <end position="490"/>
    </location>
</feature>
<gene>
    <name evidence="12" type="primary">LOC107412800</name>
</gene>
<evidence type="ECO:0000259" key="10">
    <source>
        <dbReference type="Pfam" id="PF13962"/>
    </source>
</evidence>
<feature type="region of interest" description="Disordered" evidence="8">
    <location>
        <begin position="446"/>
        <end position="490"/>
    </location>
</feature>
<keyword evidence="11" id="KW-1185">Reference proteome</keyword>
<feature type="compositionally biased region" description="Basic and acidic residues" evidence="8">
    <location>
        <begin position="446"/>
        <end position="473"/>
    </location>
</feature>
<feature type="transmembrane region" description="Helical" evidence="9">
    <location>
        <begin position="543"/>
        <end position="565"/>
    </location>
</feature>
<feature type="repeat" description="ANK" evidence="7">
    <location>
        <begin position="105"/>
        <end position="132"/>
    </location>
</feature>
<dbReference type="RefSeq" id="XP_060675948.1">
    <property type="nucleotide sequence ID" value="XM_060819965.1"/>
</dbReference>
<feature type="repeat" description="ANK" evidence="7">
    <location>
        <begin position="332"/>
        <end position="364"/>
    </location>
</feature>
<keyword evidence="6 9" id="KW-0472">Membrane</keyword>
<dbReference type="Gene3D" id="1.25.40.20">
    <property type="entry name" value="Ankyrin repeat-containing domain"/>
    <property type="match status" value="3"/>
</dbReference>
<evidence type="ECO:0000313" key="12">
    <source>
        <dbReference type="RefSeq" id="XP_060675948.1"/>
    </source>
</evidence>
<keyword evidence="3" id="KW-0677">Repeat</keyword>
<feature type="transmembrane region" description="Helical" evidence="9">
    <location>
        <begin position="616"/>
        <end position="639"/>
    </location>
</feature>
<evidence type="ECO:0000256" key="4">
    <source>
        <dbReference type="ARBA" id="ARBA00022989"/>
    </source>
</evidence>
<dbReference type="PANTHER" id="PTHR24186">
    <property type="entry name" value="PROTEIN PHOSPHATASE 1 REGULATORY SUBUNIT"/>
    <property type="match status" value="1"/>
</dbReference>
<dbReference type="SUPFAM" id="SSF48403">
    <property type="entry name" value="Ankyrin repeat"/>
    <property type="match status" value="2"/>
</dbReference>
<feature type="transmembrane region" description="Helical" evidence="9">
    <location>
        <begin position="577"/>
        <end position="604"/>
    </location>
</feature>
<dbReference type="Proteomes" id="UP001652623">
    <property type="component" value="Chromosome 8"/>
</dbReference>
<dbReference type="GeneID" id="107412800"/>
<keyword evidence="2 9" id="KW-0812">Transmembrane</keyword>
<feature type="transmembrane region" description="Helical" evidence="9">
    <location>
        <begin position="503"/>
        <end position="522"/>
    </location>
</feature>
<protein>
    <submittedName>
        <fullName evidence="12">Ankyrin repeat-containing protein ITN1</fullName>
    </submittedName>
</protein>
<proteinExistence type="predicted"/>
<sequence>MMDGASYNAAINGDHNLFRNVDNIRSRGQNNTILHIVAKSGKLRQLNTREDHLLRFLYEQNNKGNTPLHIAAKLGHLETVRILVEMARKSDVEQNKKLLTMENNEKDTALHEAVCHNHLEVVKLLIEKDQDLVSLVNSAGESALFMAVDRCFFHIALHILDNYPNNCSYQGRNGMNVLHVAVIRSQTRSSTLTIWEGLTLIFVKPSQLSHLLQAYHKIGSPKTDEDPGSDPPYVKFIKKVMEKRQILAPEKRQILAPGKADDLGWIPLHYAAHLGKTELVELFLTEYDESLAYARNKEGMSALHISAKKGHVEVIRKLIERCREICELLDDKNQTALHVAVESGEKSVVKVLLESLAFHDLVNEKDNEGNTALHLASTQRHFDILAMLANDSKTDKGATNKDGMTFIDIILSNKELKNIDLWEIVLKFQKEIIGIPSLEQKSIRKSKEAESCEKPTHNDGRLQNIEEKEERLTHNYGRPQKLKEKEEKQHEVSEEITKDVDSFTTLVATLIATVTFTAGLAIPGGYNDKGLAVSLQRRELFKLFLFFDVAAFVSSFAIMLIRFLSPLSRKLVSSFHMIEWVLILTDISLFTMFGAFVCGIGLVVPEKSNIADVVEVCQVSFIGFIFFFYFSPILAIGSLNKKDVRHGFGFWR</sequence>
<evidence type="ECO:0000256" key="8">
    <source>
        <dbReference type="SAM" id="MobiDB-lite"/>
    </source>
</evidence>
<dbReference type="PROSITE" id="PS50297">
    <property type="entry name" value="ANK_REP_REGION"/>
    <property type="match status" value="4"/>
</dbReference>
<reference evidence="12" key="1">
    <citation type="submission" date="2025-08" db="UniProtKB">
        <authorList>
            <consortium name="RefSeq"/>
        </authorList>
    </citation>
    <scope>IDENTIFICATION</scope>
    <source>
        <tissue evidence="12">Seedling</tissue>
    </source>
</reference>
<evidence type="ECO:0000256" key="6">
    <source>
        <dbReference type="ARBA" id="ARBA00023136"/>
    </source>
</evidence>
<dbReference type="InterPro" id="IPR036770">
    <property type="entry name" value="Ankyrin_rpt-contain_sf"/>
</dbReference>
<dbReference type="Pfam" id="PF12796">
    <property type="entry name" value="Ank_2"/>
    <property type="match status" value="3"/>
</dbReference>
<organism evidence="11 12">
    <name type="scientific">Ziziphus jujuba</name>
    <name type="common">Chinese jujube</name>
    <name type="synonym">Ziziphus sativa</name>
    <dbReference type="NCBI Taxonomy" id="326968"/>
    <lineage>
        <taxon>Eukaryota</taxon>
        <taxon>Viridiplantae</taxon>
        <taxon>Streptophyta</taxon>
        <taxon>Embryophyta</taxon>
        <taxon>Tracheophyta</taxon>
        <taxon>Spermatophyta</taxon>
        <taxon>Magnoliopsida</taxon>
        <taxon>eudicotyledons</taxon>
        <taxon>Gunneridae</taxon>
        <taxon>Pentapetalae</taxon>
        <taxon>rosids</taxon>
        <taxon>fabids</taxon>
        <taxon>Rosales</taxon>
        <taxon>Rhamnaceae</taxon>
        <taxon>Paliureae</taxon>
        <taxon>Ziziphus</taxon>
    </lineage>
</organism>
<feature type="repeat" description="ANK" evidence="7">
    <location>
        <begin position="298"/>
        <end position="321"/>
    </location>
</feature>
<dbReference type="SMART" id="SM00248">
    <property type="entry name" value="ANK"/>
    <property type="match status" value="7"/>
</dbReference>
<dbReference type="InterPro" id="IPR026961">
    <property type="entry name" value="PGG_dom"/>
</dbReference>
<feature type="domain" description="PGG" evidence="10">
    <location>
        <begin position="497"/>
        <end position="600"/>
    </location>
</feature>
<dbReference type="Pfam" id="PF13962">
    <property type="entry name" value="PGG"/>
    <property type="match status" value="1"/>
</dbReference>
<feature type="repeat" description="ANK" evidence="7">
    <location>
        <begin position="63"/>
        <end position="95"/>
    </location>
</feature>
<dbReference type="InterPro" id="IPR002110">
    <property type="entry name" value="Ankyrin_rpt"/>
</dbReference>
<evidence type="ECO:0000256" key="5">
    <source>
        <dbReference type="ARBA" id="ARBA00023043"/>
    </source>
</evidence>
<dbReference type="PROSITE" id="PS50088">
    <property type="entry name" value="ANK_REPEAT"/>
    <property type="match status" value="4"/>
</dbReference>
<accession>A0ABM4AGU8</accession>
<evidence type="ECO:0000256" key="2">
    <source>
        <dbReference type="ARBA" id="ARBA00022692"/>
    </source>
</evidence>
<name>A0ABM4AGU8_ZIZJJ</name>
<evidence type="ECO:0000256" key="7">
    <source>
        <dbReference type="PROSITE-ProRule" id="PRU00023"/>
    </source>
</evidence>
<evidence type="ECO:0000313" key="11">
    <source>
        <dbReference type="Proteomes" id="UP001652623"/>
    </source>
</evidence>
<comment type="subcellular location">
    <subcellularLocation>
        <location evidence="1">Membrane</location>
        <topology evidence="1">Multi-pass membrane protein</topology>
    </subcellularLocation>
</comment>
<evidence type="ECO:0000256" key="1">
    <source>
        <dbReference type="ARBA" id="ARBA00004141"/>
    </source>
</evidence>
<evidence type="ECO:0000256" key="3">
    <source>
        <dbReference type="ARBA" id="ARBA00022737"/>
    </source>
</evidence>
<keyword evidence="4 9" id="KW-1133">Transmembrane helix</keyword>
<evidence type="ECO:0000256" key="9">
    <source>
        <dbReference type="SAM" id="Phobius"/>
    </source>
</evidence>